<dbReference type="Gene3D" id="3.60.15.10">
    <property type="entry name" value="Ribonuclease Z/Hydroxyacylglutathione hydrolase-like"/>
    <property type="match status" value="1"/>
</dbReference>
<evidence type="ECO:0000259" key="4">
    <source>
        <dbReference type="SMART" id="SM00849"/>
    </source>
</evidence>
<dbReference type="Proteomes" id="UP000269097">
    <property type="component" value="Chromosome"/>
</dbReference>
<comment type="function">
    <text evidence="2">Counteracts the endogenous Pycsar antiviral defense system. Phosphodiesterase that enables metal-dependent hydrolysis of host cyclic nucleotide Pycsar defense signals such as cCMP and cUMP.</text>
</comment>
<reference evidence="5 6" key="1">
    <citation type="submission" date="2018-10" db="EMBL/GenBank/DDBJ databases">
        <title>Genome Sequence of Cohnella sp.</title>
        <authorList>
            <person name="Srinivasan S."/>
            <person name="Kim M.K."/>
        </authorList>
    </citation>
    <scope>NUCLEOTIDE SEQUENCE [LARGE SCALE GENOMIC DNA]</scope>
    <source>
        <strain evidence="5 6">18JY8-7</strain>
    </source>
</reference>
<accession>A0A3G3JYM7</accession>
<sequence>MAANAGVKPLKLDIGTKGDPFVVHASVLWDENELVLVDTGLPGQLELIREAMERESLPFDKLTKIIITHQDRDHIGSLPELVQAFDGKIQVLAHEVGVPYLQGEIPLVKSGTFAKPVKVDVKLQDGVVLPIAGGVKVIFTPGHTPDHMCLYHEPSRTLITGDALTADNGVLMPPNPKVTPDWEGAIHSLSKLLDYDIATAITYHGGVCTDNIRERLTEISAS</sequence>
<dbReference type="SUPFAM" id="SSF56281">
    <property type="entry name" value="Metallo-hydrolase/oxidoreductase"/>
    <property type="match status" value="1"/>
</dbReference>
<dbReference type="PANTHER" id="PTHR42951">
    <property type="entry name" value="METALLO-BETA-LACTAMASE DOMAIN-CONTAINING"/>
    <property type="match status" value="1"/>
</dbReference>
<evidence type="ECO:0000256" key="1">
    <source>
        <dbReference type="ARBA" id="ARBA00034221"/>
    </source>
</evidence>
<dbReference type="InterPro" id="IPR050855">
    <property type="entry name" value="NDM-1-like"/>
</dbReference>
<dbReference type="EMBL" id="CP033433">
    <property type="protein sequence ID" value="AYQ72957.1"/>
    <property type="molecule type" value="Genomic_DNA"/>
</dbReference>
<dbReference type="CDD" id="cd07721">
    <property type="entry name" value="yflN-like_MBL-fold"/>
    <property type="match status" value="1"/>
</dbReference>
<evidence type="ECO:0000313" key="5">
    <source>
        <dbReference type="EMBL" id="AYQ72957.1"/>
    </source>
</evidence>
<dbReference type="KEGG" id="coh:EAV92_10515"/>
<keyword evidence="5" id="KW-0378">Hydrolase</keyword>
<comment type="catalytic activity">
    <reaction evidence="3">
        <text>3',5'-cyclic UMP + H2O = UMP + H(+)</text>
        <dbReference type="Rhea" id="RHEA:70575"/>
        <dbReference type="ChEBI" id="CHEBI:15377"/>
        <dbReference type="ChEBI" id="CHEBI:15378"/>
        <dbReference type="ChEBI" id="CHEBI:57865"/>
        <dbReference type="ChEBI" id="CHEBI:184387"/>
    </reaction>
    <physiologicalReaction direction="left-to-right" evidence="3">
        <dbReference type="Rhea" id="RHEA:70576"/>
    </physiologicalReaction>
</comment>
<dbReference type="AlphaFoldDB" id="A0A3G3JYM7"/>
<dbReference type="InterPro" id="IPR036866">
    <property type="entry name" value="RibonucZ/Hydroxyglut_hydro"/>
</dbReference>
<dbReference type="PANTHER" id="PTHR42951:SF15">
    <property type="entry name" value="METALLO-BETA-LACTAMASE SUPERFAMILY PROTEIN"/>
    <property type="match status" value="1"/>
</dbReference>
<dbReference type="RefSeq" id="WP_123041039.1">
    <property type="nucleotide sequence ID" value="NZ_CP033433.1"/>
</dbReference>
<gene>
    <name evidence="5" type="ORF">EAV92_10515</name>
</gene>
<comment type="catalytic activity">
    <reaction evidence="1">
        <text>3',5'-cyclic CMP + H2O = CMP + H(+)</text>
        <dbReference type="Rhea" id="RHEA:72675"/>
        <dbReference type="ChEBI" id="CHEBI:15377"/>
        <dbReference type="ChEBI" id="CHEBI:15378"/>
        <dbReference type="ChEBI" id="CHEBI:58003"/>
        <dbReference type="ChEBI" id="CHEBI:60377"/>
    </reaction>
    <physiologicalReaction direction="left-to-right" evidence="1">
        <dbReference type="Rhea" id="RHEA:72676"/>
    </physiologicalReaction>
</comment>
<proteinExistence type="predicted"/>
<evidence type="ECO:0000313" key="6">
    <source>
        <dbReference type="Proteomes" id="UP000269097"/>
    </source>
</evidence>
<dbReference type="Pfam" id="PF00753">
    <property type="entry name" value="Lactamase_B"/>
    <property type="match status" value="1"/>
</dbReference>
<dbReference type="InterPro" id="IPR001279">
    <property type="entry name" value="Metallo-B-lactamas"/>
</dbReference>
<keyword evidence="6" id="KW-1185">Reference proteome</keyword>
<protein>
    <submittedName>
        <fullName evidence="5">MBL fold metallo-hydrolase</fullName>
    </submittedName>
</protein>
<feature type="domain" description="Metallo-beta-lactamase" evidence="4">
    <location>
        <begin position="22"/>
        <end position="204"/>
    </location>
</feature>
<evidence type="ECO:0000256" key="2">
    <source>
        <dbReference type="ARBA" id="ARBA00034301"/>
    </source>
</evidence>
<dbReference type="GO" id="GO:0016787">
    <property type="term" value="F:hydrolase activity"/>
    <property type="evidence" value="ECO:0007669"/>
    <property type="project" value="UniProtKB-KW"/>
</dbReference>
<name>A0A3G3JYM7_9BACL</name>
<organism evidence="5 6">
    <name type="scientific">Cohnella candidum</name>
    <dbReference type="NCBI Taxonomy" id="2674991"/>
    <lineage>
        <taxon>Bacteria</taxon>
        <taxon>Bacillati</taxon>
        <taxon>Bacillota</taxon>
        <taxon>Bacilli</taxon>
        <taxon>Bacillales</taxon>
        <taxon>Paenibacillaceae</taxon>
        <taxon>Cohnella</taxon>
    </lineage>
</organism>
<evidence type="ECO:0000256" key="3">
    <source>
        <dbReference type="ARBA" id="ARBA00048505"/>
    </source>
</evidence>
<dbReference type="SMART" id="SM00849">
    <property type="entry name" value="Lactamase_B"/>
    <property type="match status" value="1"/>
</dbReference>